<dbReference type="KEGG" id="mis:MICPUN_109654"/>
<dbReference type="GO" id="GO:0033194">
    <property type="term" value="P:response to hydroperoxide"/>
    <property type="evidence" value="ECO:0007669"/>
    <property type="project" value="TreeGrafter"/>
</dbReference>
<name>C1EJE4_MICCC</name>
<organism evidence="2 3">
    <name type="scientific">Micromonas commoda (strain RCC299 / NOUM17 / CCMP2709)</name>
    <name type="common">Picoplanktonic green alga</name>
    <dbReference type="NCBI Taxonomy" id="296587"/>
    <lineage>
        <taxon>Eukaryota</taxon>
        <taxon>Viridiplantae</taxon>
        <taxon>Chlorophyta</taxon>
        <taxon>Mamiellophyceae</taxon>
        <taxon>Mamiellales</taxon>
        <taxon>Mamiellaceae</taxon>
        <taxon>Micromonas</taxon>
    </lineage>
</organism>
<accession>C1EJE4</accession>
<dbReference type="STRING" id="296587.C1EJE4"/>
<dbReference type="GO" id="GO:0005829">
    <property type="term" value="C:cytosol"/>
    <property type="evidence" value="ECO:0007669"/>
    <property type="project" value="TreeGrafter"/>
</dbReference>
<dbReference type="GeneID" id="8249701"/>
<dbReference type="PANTHER" id="PTHR30283">
    <property type="entry name" value="PEROXIDE STRESS RESPONSE PROTEIN YAAA"/>
    <property type="match status" value="1"/>
</dbReference>
<dbReference type="eggNOG" id="ENOG502QWDD">
    <property type="taxonomic scope" value="Eukaryota"/>
</dbReference>
<dbReference type="AlphaFoldDB" id="C1EJE4"/>
<evidence type="ECO:0000256" key="1">
    <source>
        <dbReference type="SAM" id="MobiDB-lite"/>
    </source>
</evidence>
<sequence length="270" mass="28858">MASHTKALVATCAELTATQIKSLMSVSADIAALNHDRFQNFESAPAKQCAYAFDGPAYRALRIESMTTPQVRFAQKHIRILSGLNGLLRPLDAIKPYRLEMGTKLVTNRGANLYEFWGDAICDAVVEDVRALAPAEGRFVVNVASQEYFKSVVEKTLKQRGVAVVTCAFPGPAVHAKAARGAMCRYVVLNEVTDVEGLKGFAGNDGEWKFASEHCPDGAGSESVTLTFHRTNVANVAKKKKGVASGGGAKGKRPTAATTAAGAKRTRGKK</sequence>
<proteinExistence type="predicted"/>
<gene>
    <name evidence="2" type="ORF">MICPUN_109654</name>
</gene>
<dbReference type="Pfam" id="PF03883">
    <property type="entry name" value="H2O2_YaaD"/>
    <property type="match status" value="1"/>
</dbReference>
<protein>
    <submittedName>
        <fullName evidence="2">Uncharacterized protein</fullName>
    </submittedName>
</protein>
<dbReference type="OMA" id="WKNGQYK"/>
<keyword evidence="3" id="KW-1185">Reference proteome</keyword>
<dbReference type="InterPro" id="IPR005583">
    <property type="entry name" value="YaaA"/>
</dbReference>
<reference evidence="2 3" key="1">
    <citation type="journal article" date="2009" name="Science">
        <title>Green evolution and dynamic adaptations revealed by genomes of the marine picoeukaryotes Micromonas.</title>
        <authorList>
            <person name="Worden A.Z."/>
            <person name="Lee J.H."/>
            <person name="Mock T."/>
            <person name="Rouze P."/>
            <person name="Simmons M.P."/>
            <person name="Aerts A.L."/>
            <person name="Allen A.E."/>
            <person name="Cuvelier M.L."/>
            <person name="Derelle E."/>
            <person name="Everett M.V."/>
            <person name="Foulon E."/>
            <person name="Grimwood J."/>
            <person name="Gundlach H."/>
            <person name="Henrissat B."/>
            <person name="Napoli C."/>
            <person name="McDonald S.M."/>
            <person name="Parker M.S."/>
            <person name="Rombauts S."/>
            <person name="Salamov A."/>
            <person name="Von Dassow P."/>
            <person name="Badger J.H."/>
            <person name="Coutinho P.M."/>
            <person name="Demir E."/>
            <person name="Dubchak I."/>
            <person name="Gentemann C."/>
            <person name="Eikrem W."/>
            <person name="Gready J.E."/>
            <person name="John U."/>
            <person name="Lanier W."/>
            <person name="Lindquist E.A."/>
            <person name="Lucas S."/>
            <person name="Mayer K.F."/>
            <person name="Moreau H."/>
            <person name="Not F."/>
            <person name="Otillar R."/>
            <person name="Panaud O."/>
            <person name="Pangilinan J."/>
            <person name="Paulsen I."/>
            <person name="Piegu B."/>
            <person name="Poliakov A."/>
            <person name="Robbens S."/>
            <person name="Schmutz J."/>
            <person name="Toulza E."/>
            <person name="Wyss T."/>
            <person name="Zelensky A."/>
            <person name="Zhou K."/>
            <person name="Armbrust E.V."/>
            <person name="Bhattacharya D."/>
            <person name="Goodenough U.W."/>
            <person name="Van de Peer Y."/>
            <person name="Grigoriev I.V."/>
        </authorList>
    </citation>
    <scope>NUCLEOTIDE SEQUENCE [LARGE SCALE GENOMIC DNA]</scope>
    <source>
        <strain evidence="3">RCC299 / NOUM17</strain>
    </source>
</reference>
<feature type="compositionally biased region" description="Low complexity" evidence="1">
    <location>
        <begin position="254"/>
        <end position="263"/>
    </location>
</feature>
<dbReference type="InParanoid" id="C1EJE4"/>
<dbReference type="OrthoDB" id="10267106at2759"/>
<dbReference type="PANTHER" id="PTHR30283:SF4">
    <property type="entry name" value="PEROXIDE STRESS RESISTANCE PROTEIN YAAA"/>
    <property type="match status" value="1"/>
</dbReference>
<evidence type="ECO:0000313" key="3">
    <source>
        <dbReference type="Proteomes" id="UP000002009"/>
    </source>
</evidence>
<dbReference type="Proteomes" id="UP000002009">
    <property type="component" value="Chromosome 16"/>
</dbReference>
<dbReference type="RefSeq" id="XP_002506911.1">
    <property type="nucleotide sequence ID" value="XM_002506865.1"/>
</dbReference>
<dbReference type="EMBL" id="CP001334">
    <property type="protein sequence ID" value="ACO68169.1"/>
    <property type="molecule type" value="Genomic_DNA"/>
</dbReference>
<feature type="region of interest" description="Disordered" evidence="1">
    <location>
        <begin position="239"/>
        <end position="270"/>
    </location>
</feature>
<evidence type="ECO:0000313" key="2">
    <source>
        <dbReference type="EMBL" id="ACO68169.1"/>
    </source>
</evidence>